<dbReference type="AlphaFoldDB" id="A0A0A9H706"/>
<evidence type="ECO:0000313" key="1">
    <source>
        <dbReference type="EMBL" id="JAE30606.1"/>
    </source>
</evidence>
<name>A0A0A9H706_ARUDO</name>
<reference evidence="1" key="1">
    <citation type="submission" date="2014-09" db="EMBL/GenBank/DDBJ databases">
        <authorList>
            <person name="Magalhaes I.L.F."/>
            <person name="Oliveira U."/>
            <person name="Santos F.R."/>
            <person name="Vidigal T.H.D.A."/>
            <person name="Brescovit A.D."/>
            <person name="Santos A.J."/>
        </authorList>
    </citation>
    <scope>NUCLEOTIDE SEQUENCE</scope>
    <source>
        <tissue evidence="1">Shoot tissue taken approximately 20 cm above the soil surface</tissue>
    </source>
</reference>
<sequence>MVSAAISLQGIQQHKDAIQAQLDFRSRGSEDNLYRLS</sequence>
<accession>A0A0A9H706</accession>
<proteinExistence type="predicted"/>
<protein>
    <submittedName>
        <fullName evidence="1">Uncharacterized protein</fullName>
    </submittedName>
</protein>
<reference evidence="1" key="2">
    <citation type="journal article" date="2015" name="Data Brief">
        <title>Shoot transcriptome of the giant reed, Arundo donax.</title>
        <authorList>
            <person name="Barrero R.A."/>
            <person name="Guerrero F.D."/>
            <person name="Moolhuijzen P."/>
            <person name="Goolsby J.A."/>
            <person name="Tidwell J."/>
            <person name="Bellgard S.E."/>
            <person name="Bellgard M.I."/>
        </authorList>
    </citation>
    <scope>NUCLEOTIDE SEQUENCE</scope>
    <source>
        <tissue evidence="1">Shoot tissue taken approximately 20 cm above the soil surface</tissue>
    </source>
</reference>
<organism evidence="1">
    <name type="scientific">Arundo donax</name>
    <name type="common">Giant reed</name>
    <name type="synonym">Donax arundinaceus</name>
    <dbReference type="NCBI Taxonomy" id="35708"/>
    <lineage>
        <taxon>Eukaryota</taxon>
        <taxon>Viridiplantae</taxon>
        <taxon>Streptophyta</taxon>
        <taxon>Embryophyta</taxon>
        <taxon>Tracheophyta</taxon>
        <taxon>Spermatophyta</taxon>
        <taxon>Magnoliopsida</taxon>
        <taxon>Liliopsida</taxon>
        <taxon>Poales</taxon>
        <taxon>Poaceae</taxon>
        <taxon>PACMAD clade</taxon>
        <taxon>Arundinoideae</taxon>
        <taxon>Arundineae</taxon>
        <taxon>Arundo</taxon>
    </lineage>
</organism>
<dbReference type="EMBL" id="GBRH01167290">
    <property type="protein sequence ID" value="JAE30606.1"/>
    <property type="molecule type" value="Transcribed_RNA"/>
</dbReference>